<dbReference type="EMBL" id="JARBJD010000050">
    <property type="protein sequence ID" value="KAK2956990.1"/>
    <property type="molecule type" value="Genomic_DNA"/>
</dbReference>
<feature type="coiled-coil region" evidence="1">
    <location>
        <begin position="323"/>
        <end position="409"/>
    </location>
</feature>
<dbReference type="InterPro" id="IPR029071">
    <property type="entry name" value="Ubiquitin-like_domsf"/>
</dbReference>
<feature type="domain" description="UBX" evidence="2">
    <location>
        <begin position="426"/>
        <end position="503"/>
    </location>
</feature>
<dbReference type="InterPro" id="IPR050730">
    <property type="entry name" value="UBX_domain-protein"/>
</dbReference>
<dbReference type="PROSITE" id="PS50033">
    <property type="entry name" value="UBX"/>
    <property type="match status" value="1"/>
</dbReference>
<dbReference type="PANTHER" id="PTHR23322">
    <property type="entry name" value="FAS-ASSOCIATED PROTEIN"/>
    <property type="match status" value="1"/>
</dbReference>
<reference evidence="3 4" key="1">
    <citation type="journal article" date="2022" name="bioRxiv">
        <title>Genomics of Preaxostyla Flagellates Illuminates Evolutionary Transitions and the Path Towards Mitochondrial Loss.</title>
        <authorList>
            <person name="Novak L.V.F."/>
            <person name="Treitli S.C."/>
            <person name="Pyrih J."/>
            <person name="Halakuc P."/>
            <person name="Pipaliya S.V."/>
            <person name="Vacek V."/>
            <person name="Brzon O."/>
            <person name="Soukal P."/>
            <person name="Eme L."/>
            <person name="Dacks J.B."/>
            <person name="Karnkowska A."/>
            <person name="Elias M."/>
            <person name="Hampl V."/>
        </authorList>
    </citation>
    <scope>NUCLEOTIDE SEQUENCE [LARGE SCALE GENOMIC DNA]</scope>
    <source>
        <strain evidence="3">NAU3</strain>
        <tissue evidence="3">Gut</tissue>
    </source>
</reference>
<dbReference type="Pfam" id="PF00789">
    <property type="entry name" value="UBX"/>
    <property type="match status" value="1"/>
</dbReference>
<proteinExistence type="predicted"/>
<dbReference type="Proteomes" id="UP001281761">
    <property type="component" value="Unassembled WGS sequence"/>
</dbReference>
<dbReference type="PANTHER" id="PTHR23322:SF93">
    <property type="entry name" value="UBX DOMAIN-CONTAINING PROTEIN 8"/>
    <property type="match status" value="1"/>
</dbReference>
<name>A0ABQ9XZS2_9EUKA</name>
<keyword evidence="4" id="KW-1185">Reference proteome</keyword>
<evidence type="ECO:0000259" key="2">
    <source>
        <dbReference type="PROSITE" id="PS50033"/>
    </source>
</evidence>
<sequence length="518" mass="58794">MGLFSSKVTLPTRVMNSNTGEALEIPLTFRKTSSLREIKIALSELIQSSPNDLQFVQPPLHYSYRQETKFKFKSLKPVPKSLVFSLLTHQQTTQATNPISESRPPNGNNNGQLPPIDFMALSFNDLVLEVNLQADLLEDFSPPVFLSFFHTLLSISTNQPISPYITALSSITPPLPITFSTASLGQTLFASQMQRKPLCIVVTTEQSFAVRFSQTVLCAEGVREVTQDQLEYFGMLVTPEQAQTLPYSPSNFACYIVSFSFPCLHVHGFIRTKEAMDVDLTLVNILQALDVRQTEIDAHRLNYTFASLMFDGQPFDVMPEPGMTAERQRLEQEERERKQQELEEERMIIESTNAEYEESMLIDKAKEESMKEEQARLFRMMEEEKEAKQKQKELDMERERQKNDQLTMNTELTKAAFVEEPDEATPADQLCTLQIRLPPPARPVVRRFLVGHTISNLLAVVRTLDEELMGKTIHAVSLPRRRLDDHGQTLESAGLCPRSAVLIEVEEDEDDVGDVEND</sequence>
<accession>A0ABQ9XZS2</accession>
<protein>
    <recommendedName>
        <fullName evidence="2">UBX domain-containing protein</fullName>
    </recommendedName>
</protein>
<comment type="caution">
    <text evidence="3">The sequence shown here is derived from an EMBL/GenBank/DDBJ whole genome shotgun (WGS) entry which is preliminary data.</text>
</comment>
<dbReference type="PROSITE" id="PS50330">
    <property type="entry name" value="UIM"/>
    <property type="match status" value="1"/>
</dbReference>
<evidence type="ECO:0000256" key="1">
    <source>
        <dbReference type="SAM" id="Coils"/>
    </source>
</evidence>
<dbReference type="Gene3D" id="3.10.20.90">
    <property type="entry name" value="Phosphatidylinositol 3-kinase Catalytic Subunit, Chain A, domain 1"/>
    <property type="match status" value="1"/>
</dbReference>
<evidence type="ECO:0000313" key="3">
    <source>
        <dbReference type="EMBL" id="KAK2956990.1"/>
    </source>
</evidence>
<dbReference type="SUPFAM" id="SSF54236">
    <property type="entry name" value="Ubiquitin-like"/>
    <property type="match status" value="1"/>
</dbReference>
<evidence type="ECO:0000313" key="4">
    <source>
        <dbReference type="Proteomes" id="UP001281761"/>
    </source>
</evidence>
<dbReference type="InterPro" id="IPR001012">
    <property type="entry name" value="UBX_dom"/>
</dbReference>
<organism evidence="3 4">
    <name type="scientific">Blattamonas nauphoetae</name>
    <dbReference type="NCBI Taxonomy" id="2049346"/>
    <lineage>
        <taxon>Eukaryota</taxon>
        <taxon>Metamonada</taxon>
        <taxon>Preaxostyla</taxon>
        <taxon>Oxymonadida</taxon>
        <taxon>Blattamonas</taxon>
    </lineage>
</organism>
<dbReference type="CDD" id="cd01767">
    <property type="entry name" value="UBX"/>
    <property type="match status" value="1"/>
</dbReference>
<keyword evidence="1" id="KW-0175">Coiled coil</keyword>
<gene>
    <name evidence="3" type="ORF">BLNAU_8065</name>
</gene>
<dbReference type="InterPro" id="IPR003903">
    <property type="entry name" value="UIM_dom"/>
</dbReference>